<dbReference type="Gramene" id="ERM98937">
    <property type="protein sequence ID" value="ERM98937"/>
    <property type="gene ID" value="AMTR_s00114p00125160"/>
</dbReference>
<proteinExistence type="predicted"/>
<name>W1NTT0_AMBTC</name>
<gene>
    <name evidence="1" type="ORF">AMTR_s00114p00125160</name>
</gene>
<dbReference type="EMBL" id="KI395136">
    <property type="protein sequence ID" value="ERM98937.1"/>
    <property type="molecule type" value="Genomic_DNA"/>
</dbReference>
<organism evidence="1 2">
    <name type="scientific">Amborella trichopoda</name>
    <dbReference type="NCBI Taxonomy" id="13333"/>
    <lineage>
        <taxon>Eukaryota</taxon>
        <taxon>Viridiplantae</taxon>
        <taxon>Streptophyta</taxon>
        <taxon>Embryophyta</taxon>
        <taxon>Tracheophyta</taxon>
        <taxon>Spermatophyta</taxon>
        <taxon>Magnoliopsida</taxon>
        <taxon>Amborellales</taxon>
        <taxon>Amborellaceae</taxon>
        <taxon>Amborella</taxon>
    </lineage>
</organism>
<dbReference type="HOGENOM" id="CLU_2281264_0_0_1"/>
<dbReference type="Proteomes" id="UP000017836">
    <property type="component" value="Unassembled WGS sequence"/>
</dbReference>
<sequence>MGIALLGRGFQLSLNGGPWIQPPSSMAFLSYYNTETTGSSSQHSDSNALFRSSLADAQYLFHSGPAPRSSEIRDYIFHTTLQRPEAPTCSFTQLLRPKSYFS</sequence>
<dbReference type="AlphaFoldDB" id="W1NTT0"/>
<reference evidence="2" key="1">
    <citation type="journal article" date="2013" name="Science">
        <title>The Amborella genome and the evolution of flowering plants.</title>
        <authorList>
            <consortium name="Amborella Genome Project"/>
        </authorList>
    </citation>
    <scope>NUCLEOTIDE SEQUENCE [LARGE SCALE GENOMIC DNA]</scope>
</reference>
<keyword evidence="2" id="KW-1185">Reference proteome</keyword>
<evidence type="ECO:0000313" key="1">
    <source>
        <dbReference type="EMBL" id="ERM98937.1"/>
    </source>
</evidence>
<protein>
    <submittedName>
        <fullName evidence="1">Uncharacterized protein</fullName>
    </submittedName>
</protein>
<evidence type="ECO:0000313" key="2">
    <source>
        <dbReference type="Proteomes" id="UP000017836"/>
    </source>
</evidence>
<accession>W1NTT0</accession>